<accession>A0A660EB25</accession>
<evidence type="ECO:0000256" key="1">
    <source>
        <dbReference type="ARBA" id="ARBA00006484"/>
    </source>
</evidence>
<keyword evidence="5" id="KW-1185">Reference proteome</keyword>
<dbReference type="Pfam" id="PF00106">
    <property type="entry name" value="adh_short"/>
    <property type="match status" value="1"/>
</dbReference>
<dbReference type="OrthoDB" id="9775296at2"/>
<dbReference type="Proteomes" id="UP000289996">
    <property type="component" value="Unassembled WGS sequence"/>
</dbReference>
<reference evidence="4 5" key="1">
    <citation type="submission" date="2018-11" db="EMBL/GenBank/DDBJ databases">
        <authorList>
            <person name="Wuyts S."/>
        </authorList>
    </citation>
    <scope>NUCLEOTIDE SEQUENCE [LARGE SCALE GENOMIC DNA]</scope>
    <source>
        <strain evidence="4">Lactobacillus mudanjiangensis AMBF249</strain>
    </source>
</reference>
<dbReference type="EMBL" id="UYIG01000196">
    <property type="protein sequence ID" value="VDG30417.1"/>
    <property type="molecule type" value="Genomic_DNA"/>
</dbReference>
<comment type="similarity">
    <text evidence="1 3">Belongs to the short-chain dehydrogenases/reductases (SDR) family.</text>
</comment>
<dbReference type="GO" id="GO:0016491">
    <property type="term" value="F:oxidoreductase activity"/>
    <property type="evidence" value="ECO:0007669"/>
    <property type="project" value="UniProtKB-KW"/>
</dbReference>
<dbReference type="RefSeq" id="WP_130843399.1">
    <property type="nucleotide sequence ID" value="NZ_BJDY01000002.1"/>
</dbReference>
<dbReference type="AlphaFoldDB" id="A0A660EB25"/>
<dbReference type="PRINTS" id="PR00081">
    <property type="entry name" value="GDHRDH"/>
</dbReference>
<protein>
    <submittedName>
        <fullName evidence="4">Short-chain dehydrogenase/reductase [Lactobacillus backii]</fullName>
    </submittedName>
</protein>
<dbReference type="InterPro" id="IPR036291">
    <property type="entry name" value="NAD(P)-bd_dom_sf"/>
</dbReference>
<organism evidence="4 5">
    <name type="scientific">Lactiplantibacillus mudanjiangensis</name>
    <dbReference type="NCBI Taxonomy" id="1296538"/>
    <lineage>
        <taxon>Bacteria</taxon>
        <taxon>Bacillati</taxon>
        <taxon>Bacillota</taxon>
        <taxon>Bacilli</taxon>
        <taxon>Lactobacillales</taxon>
        <taxon>Lactobacillaceae</taxon>
        <taxon>Lactiplantibacillus</taxon>
    </lineage>
</organism>
<dbReference type="PANTHER" id="PTHR44169:SF6">
    <property type="entry name" value="NADPH-DEPENDENT 1-ACYLDIHYDROXYACETONE PHOSPHATE REDUCTASE"/>
    <property type="match status" value="1"/>
</dbReference>
<evidence type="ECO:0000256" key="2">
    <source>
        <dbReference type="ARBA" id="ARBA00023002"/>
    </source>
</evidence>
<dbReference type="SUPFAM" id="SSF51735">
    <property type="entry name" value="NAD(P)-binding Rossmann-fold domains"/>
    <property type="match status" value="1"/>
</dbReference>
<dbReference type="Gene3D" id="3.40.50.720">
    <property type="entry name" value="NAD(P)-binding Rossmann-like Domain"/>
    <property type="match status" value="1"/>
</dbReference>
<keyword evidence="2" id="KW-0560">Oxidoreductase</keyword>
<evidence type="ECO:0000313" key="4">
    <source>
        <dbReference type="EMBL" id="VDG30417.1"/>
    </source>
</evidence>
<evidence type="ECO:0000256" key="3">
    <source>
        <dbReference type="RuleBase" id="RU000363"/>
    </source>
</evidence>
<dbReference type="InterPro" id="IPR002347">
    <property type="entry name" value="SDR_fam"/>
</dbReference>
<gene>
    <name evidence="4" type="ORF">MUDAN_MDHGFNIF_01968</name>
</gene>
<dbReference type="PRINTS" id="PR00080">
    <property type="entry name" value="SDRFAMILY"/>
</dbReference>
<evidence type="ECO:0000313" key="5">
    <source>
        <dbReference type="Proteomes" id="UP000289996"/>
    </source>
</evidence>
<sequence length="274" mass="29947">MTQSVAIITGASSGMGKAAAELFAQKGWQVFGGARHVDAIPQQTNIHGYRLDVTDQDSVTAFMTAVMQETKRVDVLINVVGYGEYGPVEEVDVAAVETEFQTNYFGAVRMVQAVLPTMRQQEAGRIVTVSSGVGNVYMPTGSYYSASKAALQIWSDTLNLEVQPFGIQATVVMPGATKTNFLPKMAASFKRHTNPGSAYQPLMAGVQKMTAGYQANATAADLAVLFYRAATDNKPKLRYFNTISDRISVYVARNHPNLWHRLMTRNTARMMNAK</sequence>
<proteinExistence type="inferred from homology"/>
<dbReference type="CDD" id="cd05374">
    <property type="entry name" value="17beta-HSD-like_SDR_c"/>
    <property type="match status" value="1"/>
</dbReference>
<name>A0A660EB25_9LACO</name>
<dbReference type="PANTHER" id="PTHR44169">
    <property type="entry name" value="NADPH-DEPENDENT 1-ACYLDIHYDROXYACETONE PHOSPHATE REDUCTASE"/>
    <property type="match status" value="1"/>
</dbReference>